<sequence>MARPGRAVVGPPPRHGVVARHSKAAPAQRSLPLSPDAGNRKTGYNPSPTYEHRVNVVPRWF</sequence>
<evidence type="ECO:0000313" key="3">
    <source>
        <dbReference type="Proteomes" id="UP000000763"/>
    </source>
</evidence>
<reference evidence="3" key="2">
    <citation type="journal article" date="2008" name="Nucleic Acids Res.">
        <title>The rice annotation project database (RAP-DB): 2008 update.</title>
        <authorList>
            <consortium name="The rice annotation project (RAP)"/>
        </authorList>
    </citation>
    <scope>GENOME REANNOTATION</scope>
    <source>
        <strain evidence="3">cv. Nipponbare</strain>
    </source>
</reference>
<dbReference type="AlphaFoldDB" id="Q6L4I5"/>
<feature type="region of interest" description="Disordered" evidence="1">
    <location>
        <begin position="1"/>
        <end position="50"/>
    </location>
</feature>
<reference evidence="3" key="1">
    <citation type="journal article" date="2005" name="Nature">
        <title>The map-based sequence of the rice genome.</title>
        <authorList>
            <consortium name="International rice genome sequencing project (IRGSP)"/>
            <person name="Matsumoto T."/>
            <person name="Wu J."/>
            <person name="Kanamori H."/>
            <person name="Katayose Y."/>
            <person name="Fujisawa M."/>
            <person name="Namiki N."/>
            <person name="Mizuno H."/>
            <person name="Yamamoto K."/>
            <person name="Antonio B.A."/>
            <person name="Baba T."/>
            <person name="Sakata K."/>
            <person name="Nagamura Y."/>
            <person name="Aoki H."/>
            <person name="Arikawa K."/>
            <person name="Arita K."/>
            <person name="Bito T."/>
            <person name="Chiden Y."/>
            <person name="Fujitsuka N."/>
            <person name="Fukunaka R."/>
            <person name="Hamada M."/>
            <person name="Harada C."/>
            <person name="Hayashi A."/>
            <person name="Hijishita S."/>
            <person name="Honda M."/>
            <person name="Hosokawa S."/>
            <person name="Ichikawa Y."/>
            <person name="Idonuma A."/>
            <person name="Iijima M."/>
            <person name="Ikeda M."/>
            <person name="Ikeno M."/>
            <person name="Ito K."/>
            <person name="Ito S."/>
            <person name="Ito T."/>
            <person name="Ito Y."/>
            <person name="Ito Y."/>
            <person name="Iwabuchi A."/>
            <person name="Kamiya K."/>
            <person name="Karasawa W."/>
            <person name="Kurita K."/>
            <person name="Katagiri S."/>
            <person name="Kikuta A."/>
            <person name="Kobayashi H."/>
            <person name="Kobayashi N."/>
            <person name="Machita K."/>
            <person name="Maehara T."/>
            <person name="Masukawa M."/>
            <person name="Mizubayashi T."/>
            <person name="Mukai Y."/>
            <person name="Nagasaki H."/>
            <person name="Nagata Y."/>
            <person name="Naito S."/>
            <person name="Nakashima M."/>
            <person name="Nakama Y."/>
            <person name="Nakamichi Y."/>
            <person name="Nakamura M."/>
            <person name="Meguro A."/>
            <person name="Negishi M."/>
            <person name="Ohta I."/>
            <person name="Ohta T."/>
            <person name="Okamoto M."/>
            <person name="Ono N."/>
            <person name="Saji S."/>
            <person name="Sakaguchi M."/>
            <person name="Sakai K."/>
            <person name="Shibata M."/>
            <person name="Shimokawa T."/>
            <person name="Song J."/>
            <person name="Takazaki Y."/>
            <person name="Terasawa K."/>
            <person name="Tsugane M."/>
            <person name="Tsuji K."/>
            <person name="Ueda S."/>
            <person name="Waki K."/>
            <person name="Yamagata H."/>
            <person name="Yamamoto M."/>
            <person name="Yamamoto S."/>
            <person name="Yamane H."/>
            <person name="Yoshiki S."/>
            <person name="Yoshihara R."/>
            <person name="Yukawa K."/>
            <person name="Zhong H."/>
            <person name="Yano M."/>
            <person name="Yuan Q."/>
            <person name="Ouyang S."/>
            <person name="Liu J."/>
            <person name="Jones K.M."/>
            <person name="Gansberger K."/>
            <person name="Moffat K."/>
            <person name="Hill J."/>
            <person name="Bera J."/>
            <person name="Fadrosh D."/>
            <person name="Jin S."/>
            <person name="Johri S."/>
            <person name="Kim M."/>
            <person name="Overton L."/>
            <person name="Reardon M."/>
            <person name="Tsitrin T."/>
            <person name="Vuong H."/>
            <person name="Weaver B."/>
            <person name="Ciecko A."/>
            <person name="Tallon L."/>
            <person name="Jackson J."/>
            <person name="Pai G."/>
            <person name="Aken S.V."/>
            <person name="Utterback T."/>
            <person name="Reidmuller S."/>
            <person name="Feldblyum T."/>
            <person name="Hsiao J."/>
            <person name="Zismann V."/>
            <person name="Iobst S."/>
            <person name="de Vazeille A.R."/>
            <person name="Buell C.R."/>
            <person name="Ying K."/>
            <person name="Li Y."/>
            <person name="Lu T."/>
            <person name="Huang Y."/>
            <person name="Zhao Q."/>
            <person name="Feng Q."/>
            <person name="Zhang L."/>
            <person name="Zhu J."/>
            <person name="Weng Q."/>
            <person name="Mu J."/>
            <person name="Lu Y."/>
            <person name="Fan D."/>
            <person name="Liu Y."/>
            <person name="Guan J."/>
            <person name="Zhang Y."/>
            <person name="Yu S."/>
            <person name="Liu X."/>
            <person name="Zhang Y."/>
            <person name="Hong G."/>
            <person name="Han B."/>
            <person name="Choisne N."/>
            <person name="Demange N."/>
            <person name="Orjeda G."/>
            <person name="Samain S."/>
            <person name="Cattolico L."/>
            <person name="Pelletier E."/>
            <person name="Couloux A."/>
            <person name="Segurens B."/>
            <person name="Wincker P."/>
            <person name="D'Hont A."/>
            <person name="Scarpelli C."/>
            <person name="Weissenbach J."/>
            <person name="Salanoubat M."/>
            <person name="Quetier F."/>
            <person name="Yu Y."/>
            <person name="Kim H.R."/>
            <person name="Rambo T."/>
            <person name="Currie J."/>
            <person name="Collura K."/>
            <person name="Luo M."/>
            <person name="Yang T."/>
            <person name="Ammiraju J.S.S."/>
            <person name="Engler F."/>
            <person name="Soderlund C."/>
            <person name="Wing R.A."/>
            <person name="Palmer L.E."/>
            <person name="de la Bastide M."/>
            <person name="Spiegel L."/>
            <person name="Nascimento L."/>
            <person name="Zutavern T."/>
            <person name="O'Shaughnessy A."/>
            <person name="Dike S."/>
            <person name="Dedhia N."/>
            <person name="Preston R."/>
            <person name="Balija V."/>
            <person name="McCombie W.R."/>
            <person name="Chow T."/>
            <person name="Chen H."/>
            <person name="Chung M."/>
            <person name="Chen C."/>
            <person name="Shaw J."/>
            <person name="Wu H."/>
            <person name="Hsiao K."/>
            <person name="Chao Y."/>
            <person name="Chu M."/>
            <person name="Cheng C."/>
            <person name="Hour A."/>
            <person name="Lee P."/>
            <person name="Lin S."/>
            <person name="Lin Y."/>
            <person name="Liou J."/>
            <person name="Liu S."/>
            <person name="Hsing Y."/>
            <person name="Raghuvanshi S."/>
            <person name="Mohanty A."/>
            <person name="Bharti A.K."/>
            <person name="Gaur A."/>
            <person name="Gupta V."/>
            <person name="Kumar D."/>
            <person name="Ravi V."/>
            <person name="Vij S."/>
            <person name="Kapur A."/>
            <person name="Khurana P."/>
            <person name="Khurana P."/>
            <person name="Khurana J.P."/>
            <person name="Tyagi A.K."/>
            <person name="Gaikwad K."/>
            <person name="Singh A."/>
            <person name="Dalal V."/>
            <person name="Srivastava S."/>
            <person name="Dixit A."/>
            <person name="Pal A.K."/>
            <person name="Ghazi I.A."/>
            <person name="Yadav M."/>
            <person name="Pandit A."/>
            <person name="Bhargava A."/>
            <person name="Sureshbabu K."/>
            <person name="Batra K."/>
            <person name="Sharma T.R."/>
            <person name="Mohapatra T."/>
            <person name="Singh N.K."/>
            <person name="Messing J."/>
            <person name="Nelson A.B."/>
            <person name="Fuks G."/>
            <person name="Kavchok S."/>
            <person name="Keizer G."/>
            <person name="Linton E."/>
            <person name="Llaca V."/>
            <person name="Song R."/>
            <person name="Tanyolac B."/>
            <person name="Young S."/>
            <person name="Ho-Il K."/>
            <person name="Hahn J.H."/>
            <person name="Sangsakoo G."/>
            <person name="Vanavichit A."/>
            <person name="de Mattos Luiz.A.T."/>
            <person name="Zimmer P.D."/>
            <person name="Malone G."/>
            <person name="Dellagostin O."/>
            <person name="de Oliveira A.C."/>
            <person name="Bevan M."/>
            <person name="Bancroft I."/>
            <person name="Minx P."/>
            <person name="Cordum H."/>
            <person name="Wilson R."/>
            <person name="Cheng Z."/>
            <person name="Jin W."/>
            <person name="Jiang J."/>
            <person name="Leong S.A."/>
            <person name="Iwama H."/>
            <person name="Gojobori T."/>
            <person name="Itoh T."/>
            <person name="Niimura Y."/>
            <person name="Fujii Y."/>
            <person name="Habara T."/>
            <person name="Sakai H."/>
            <person name="Sato Y."/>
            <person name="Wilson G."/>
            <person name="Kumar K."/>
            <person name="McCouch S."/>
            <person name="Juretic N."/>
            <person name="Hoen D."/>
            <person name="Wright S."/>
            <person name="Bruskiewich R."/>
            <person name="Bureau T."/>
            <person name="Miyao A."/>
            <person name="Hirochika H."/>
            <person name="Nishikawa T."/>
            <person name="Kadowaki K."/>
            <person name="Sugiura M."/>
            <person name="Burr B."/>
            <person name="Sasaki T."/>
        </authorList>
    </citation>
    <scope>NUCLEOTIDE SEQUENCE [LARGE SCALE GENOMIC DNA]</scope>
    <source>
        <strain evidence="3">cv. Nipponbare</strain>
    </source>
</reference>
<proteinExistence type="predicted"/>
<protein>
    <submittedName>
        <fullName evidence="2">Uncharacterized protein</fullName>
    </submittedName>
</protein>
<dbReference type="Proteomes" id="UP000000763">
    <property type="component" value="Chromosome 5"/>
</dbReference>
<name>Q6L4I5_ORYSJ</name>
<organism evidence="2 3">
    <name type="scientific">Oryza sativa subsp. japonica</name>
    <name type="common">Rice</name>
    <dbReference type="NCBI Taxonomy" id="39947"/>
    <lineage>
        <taxon>Eukaryota</taxon>
        <taxon>Viridiplantae</taxon>
        <taxon>Streptophyta</taxon>
        <taxon>Embryophyta</taxon>
        <taxon>Tracheophyta</taxon>
        <taxon>Spermatophyta</taxon>
        <taxon>Magnoliopsida</taxon>
        <taxon>Liliopsida</taxon>
        <taxon>Poales</taxon>
        <taxon>Poaceae</taxon>
        <taxon>BOP clade</taxon>
        <taxon>Oryzoideae</taxon>
        <taxon>Oryzeae</taxon>
        <taxon>Oryzinae</taxon>
        <taxon>Oryza</taxon>
        <taxon>Oryza sativa</taxon>
    </lineage>
</organism>
<dbReference type="EMBL" id="AC135914">
    <property type="protein sequence ID" value="AAT44232.1"/>
    <property type="molecule type" value="Genomic_DNA"/>
</dbReference>
<gene>
    <name evidence="2" type="ORF">OSJNBa0074P11.8</name>
</gene>
<accession>Q6L4I5</accession>
<evidence type="ECO:0000313" key="2">
    <source>
        <dbReference type="EMBL" id="AAT44232.1"/>
    </source>
</evidence>
<evidence type="ECO:0000256" key="1">
    <source>
        <dbReference type="SAM" id="MobiDB-lite"/>
    </source>
</evidence>